<feature type="transmembrane region" description="Helical" evidence="1">
    <location>
        <begin position="20"/>
        <end position="38"/>
    </location>
</feature>
<keyword evidence="1" id="KW-1133">Transmembrane helix</keyword>
<name>A0A5C4MA88_9PSEU</name>
<dbReference type="OrthoDB" id="9901741at2"/>
<dbReference type="RefSeq" id="WP_139095073.1">
    <property type="nucleotide sequence ID" value="NZ_VDFW01000002.1"/>
</dbReference>
<protein>
    <submittedName>
        <fullName evidence="2">Uncharacterized protein</fullName>
    </submittedName>
</protein>
<feature type="transmembrane region" description="Helical" evidence="1">
    <location>
        <begin position="44"/>
        <end position="61"/>
    </location>
</feature>
<accession>A0A5C4MA88</accession>
<reference evidence="2 3" key="1">
    <citation type="submission" date="2019-06" db="EMBL/GenBank/DDBJ databases">
        <title>Amycolatopsis alkalitolerans sp. nov., isolated from Gastrodia elata Blume.</title>
        <authorList>
            <person name="Narsing Rao M.P."/>
            <person name="Li W.J."/>
        </authorList>
    </citation>
    <scope>NUCLEOTIDE SEQUENCE [LARGE SCALE GENOMIC DNA]</scope>
    <source>
        <strain evidence="2 3">SYSUP0005</strain>
    </source>
</reference>
<comment type="caution">
    <text evidence="2">The sequence shown here is derived from an EMBL/GenBank/DDBJ whole genome shotgun (WGS) entry which is preliminary data.</text>
</comment>
<organism evidence="2 3">
    <name type="scientific">Amycolatopsis alkalitolerans</name>
    <dbReference type="NCBI Taxonomy" id="2547244"/>
    <lineage>
        <taxon>Bacteria</taxon>
        <taxon>Bacillati</taxon>
        <taxon>Actinomycetota</taxon>
        <taxon>Actinomycetes</taxon>
        <taxon>Pseudonocardiales</taxon>
        <taxon>Pseudonocardiaceae</taxon>
        <taxon>Amycolatopsis</taxon>
    </lineage>
</organism>
<evidence type="ECO:0000256" key="1">
    <source>
        <dbReference type="SAM" id="Phobius"/>
    </source>
</evidence>
<dbReference type="Proteomes" id="UP000305546">
    <property type="component" value="Unassembled WGS sequence"/>
</dbReference>
<evidence type="ECO:0000313" key="2">
    <source>
        <dbReference type="EMBL" id="TNC29129.1"/>
    </source>
</evidence>
<feature type="transmembrane region" description="Helical" evidence="1">
    <location>
        <begin position="91"/>
        <end position="109"/>
    </location>
</feature>
<sequence>MSEPLRPGAERGGVAALRKYLATGLVWLCPTALLIAEVVLAGHVRPFTVLVSLAAAFALFSRSQGGRVAAALLALADALAHAVLVPADSRWLVLVGFDLAVVTAVALSGRSSG</sequence>
<evidence type="ECO:0000313" key="3">
    <source>
        <dbReference type="Proteomes" id="UP000305546"/>
    </source>
</evidence>
<keyword evidence="3" id="KW-1185">Reference proteome</keyword>
<dbReference type="EMBL" id="VDFW01000002">
    <property type="protein sequence ID" value="TNC29129.1"/>
    <property type="molecule type" value="Genomic_DNA"/>
</dbReference>
<keyword evidence="1" id="KW-0472">Membrane</keyword>
<keyword evidence="1" id="KW-0812">Transmembrane</keyword>
<proteinExistence type="predicted"/>
<dbReference type="AlphaFoldDB" id="A0A5C4MA88"/>
<gene>
    <name evidence="2" type="ORF">FG385_03255</name>
</gene>